<dbReference type="InterPro" id="IPR032675">
    <property type="entry name" value="LRR_dom_sf"/>
</dbReference>
<dbReference type="Gene3D" id="3.80.10.10">
    <property type="entry name" value="Ribonuclease Inhibitor"/>
    <property type="match status" value="1"/>
</dbReference>
<evidence type="ECO:0000256" key="2">
    <source>
        <dbReference type="ARBA" id="ARBA00022614"/>
    </source>
</evidence>
<dbReference type="InterPro" id="IPR051502">
    <property type="entry name" value="RLP_Defense_Trigger"/>
</dbReference>
<protein>
    <submittedName>
        <fullName evidence="4">Receptor-like protein 15</fullName>
    </submittedName>
</protein>
<keyword evidence="5" id="KW-1185">Reference proteome</keyword>
<dbReference type="PANTHER" id="PTHR48062">
    <property type="entry name" value="RECEPTOR-LIKE PROTEIN 14"/>
    <property type="match status" value="1"/>
</dbReference>
<gene>
    <name evidence="4" type="ORF">G2W53_028484</name>
</gene>
<dbReference type="SUPFAM" id="SSF52058">
    <property type="entry name" value="L domain-like"/>
    <property type="match status" value="1"/>
</dbReference>
<evidence type="ECO:0000256" key="3">
    <source>
        <dbReference type="ARBA" id="ARBA00022737"/>
    </source>
</evidence>
<keyword evidence="2" id="KW-0433">Leucine-rich repeat</keyword>
<comment type="caution">
    <text evidence="4">The sequence shown here is derived from an EMBL/GenBank/DDBJ whole genome shotgun (WGS) entry which is preliminary data.</text>
</comment>
<dbReference type="Proteomes" id="UP000634136">
    <property type="component" value="Unassembled WGS sequence"/>
</dbReference>
<evidence type="ECO:0000313" key="5">
    <source>
        <dbReference type="Proteomes" id="UP000634136"/>
    </source>
</evidence>
<proteinExistence type="inferred from homology"/>
<dbReference type="AlphaFoldDB" id="A0A834T4G6"/>
<dbReference type="InterPro" id="IPR001611">
    <property type="entry name" value="Leu-rich_rpt"/>
</dbReference>
<reference evidence="4" key="1">
    <citation type="submission" date="2020-09" db="EMBL/GenBank/DDBJ databases">
        <title>Genome-Enabled Discovery of Anthraquinone Biosynthesis in Senna tora.</title>
        <authorList>
            <person name="Kang S.-H."/>
            <person name="Pandey R.P."/>
            <person name="Lee C.-M."/>
            <person name="Sim J.-S."/>
            <person name="Jeong J.-T."/>
            <person name="Choi B.-S."/>
            <person name="Jung M."/>
            <person name="Ginzburg D."/>
            <person name="Zhao K."/>
            <person name="Won S.Y."/>
            <person name="Oh T.-J."/>
            <person name="Yu Y."/>
            <person name="Kim N.-H."/>
            <person name="Lee O.R."/>
            <person name="Lee T.-H."/>
            <person name="Bashyal P."/>
            <person name="Kim T.-S."/>
            <person name="Lee W.-H."/>
            <person name="Kawkins C."/>
            <person name="Kim C.-K."/>
            <person name="Kim J.S."/>
            <person name="Ahn B.O."/>
            <person name="Rhee S.Y."/>
            <person name="Sohng J.K."/>
        </authorList>
    </citation>
    <scope>NUCLEOTIDE SEQUENCE</scope>
    <source>
        <tissue evidence="4">Leaf</tissue>
    </source>
</reference>
<name>A0A834T4G6_9FABA</name>
<dbReference type="EMBL" id="JAAIUW010000009">
    <property type="protein sequence ID" value="KAF7814515.1"/>
    <property type="molecule type" value="Genomic_DNA"/>
</dbReference>
<sequence>MISLQDLNNLTPSSPFGSVLFIDFSFFQNFRELNTLNFSQQNQFRFSGLINTQGSFPLNSFANNSKLKVLALPMNSNNFQVDTEGNGFDGGVSTSFGNMSNLEILDLSRNHFSGEIPKSLWRGCSSLRYLVLSGNKLWGQPFSSPLNLSSLHWLFLDNNYLNGTLEHGIHNFLD</sequence>
<dbReference type="Pfam" id="PF13855">
    <property type="entry name" value="LRR_8"/>
    <property type="match status" value="1"/>
</dbReference>
<evidence type="ECO:0000313" key="4">
    <source>
        <dbReference type="EMBL" id="KAF7814515.1"/>
    </source>
</evidence>
<accession>A0A834T4G6</accession>
<organism evidence="4 5">
    <name type="scientific">Senna tora</name>
    <dbReference type="NCBI Taxonomy" id="362788"/>
    <lineage>
        <taxon>Eukaryota</taxon>
        <taxon>Viridiplantae</taxon>
        <taxon>Streptophyta</taxon>
        <taxon>Embryophyta</taxon>
        <taxon>Tracheophyta</taxon>
        <taxon>Spermatophyta</taxon>
        <taxon>Magnoliopsida</taxon>
        <taxon>eudicotyledons</taxon>
        <taxon>Gunneridae</taxon>
        <taxon>Pentapetalae</taxon>
        <taxon>rosids</taxon>
        <taxon>fabids</taxon>
        <taxon>Fabales</taxon>
        <taxon>Fabaceae</taxon>
        <taxon>Caesalpinioideae</taxon>
        <taxon>Cassia clade</taxon>
        <taxon>Senna</taxon>
    </lineage>
</organism>
<keyword evidence="3" id="KW-0677">Repeat</keyword>
<dbReference type="OrthoDB" id="4691307at2759"/>
<evidence type="ECO:0000256" key="1">
    <source>
        <dbReference type="ARBA" id="ARBA00009592"/>
    </source>
</evidence>
<comment type="similarity">
    <text evidence="1">Belongs to the RLP family.</text>
</comment>
<dbReference type="PANTHER" id="PTHR48062:SF21">
    <property type="entry name" value="RECEPTOR-LIKE PROTEIN 12"/>
    <property type="match status" value="1"/>
</dbReference>
<keyword evidence="4" id="KW-0675">Receptor</keyword>